<organism evidence="3 4">
    <name type="scientific">Venturia nashicola</name>
    <dbReference type="NCBI Taxonomy" id="86259"/>
    <lineage>
        <taxon>Eukaryota</taxon>
        <taxon>Fungi</taxon>
        <taxon>Dikarya</taxon>
        <taxon>Ascomycota</taxon>
        <taxon>Pezizomycotina</taxon>
        <taxon>Dothideomycetes</taxon>
        <taxon>Pleosporomycetidae</taxon>
        <taxon>Venturiales</taxon>
        <taxon>Venturiaceae</taxon>
        <taxon>Venturia</taxon>
    </lineage>
</organism>
<dbReference type="STRING" id="86259.A0A4Z1P0W3"/>
<dbReference type="InterPro" id="IPR045851">
    <property type="entry name" value="AMP-bd_C_sf"/>
</dbReference>
<name>A0A4Z1P0W3_9PEZI</name>
<evidence type="ECO:0000259" key="1">
    <source>
        <dbReference type="Pfam" id="PF00501"/>
    </source>
</evidence>
<evidence type="ECO:0000259" key="2">
    <source>
        <dbReference type="Pfam" id="PF13193"/>
    </source>
</evidence>
<comment type="caution">
    <text evidence="3">The sequence shown here is derived from an EMBL/GenBank/DDBJ whole genome shotgun (WGS) entry which is preliminary data.</text>
</comment>
<accession>A0A4Z1P0W3</accession>
<evidence type="ECO:0000313" key="4">
    <source>
        <dbReference type="Proteomes" id="UP000298493"/>
    </source>
</evidence>
<keyword evidence="3" id="KW-0436">Ligase</keyword>
<dbReference type="Proteomes" id="UP000298493">
    <property type="component" value="Unassembled WGS sequence"/>
</dbReference>
<dbReference type="InterPro" id="IPR025110">
    <property type="entry name" value="AMP-bd_C"/>
</dbReference>
<dbReference type="InterPro" id="IPR020845">
    <property type="entry name" value="AMP-binding_CS"/>
</dbReference>
<dbReference type="EMBL" id="SNSC02000008">
    <property type="protein sequence ID" value="TID22087.1"/>
    <property type="molecule type" value="Genomic_DNA"/>
</dbReference>
<dbReference type="PROSITE" id="PS00455">
    <property type="entry name" value="AMP_BINDING"/>
    <property type="match status" value="1"/>
</dbReference>
<dbReference type="Pfam" id="PF13193">
    <property type="entry name" value="AMP-binding_C"/>
    <property type="match status" value="1"/>
</dbReference>
<gene>
    <name evidence="3" type="ORF">E6O75_ATG10881</name>
</gene>
<dbReference type="AlphaFoldDB" id="A0A4Z1P0W3"/>
<proteinExistence type="predicted"/>
<sequence length="572" mass="62797">MPTFKSHCPDIILPQRLAVWDWLFESDFSPLARYEDHELRGYLNAVTNERLNWKEVKEYSTYISTALVKKYGLKEGETVSLFSQNSIWYPVVMFGCLRAGAKVSGASPAYNVEEMAYAMKTADSKFLFTAPSSMEVATGAASQSGLPKSNLFLLEGAMDEYSTVHDLIAIGKGYGEGGQISSYKIPAGNKNKDVCGYLSFSSGTTGLPKAVMISHQNVIAQCMQVQQCSPPDSTHILAVLPLFHITGLVHQLHLPVLLNAEVVMTPTFTMPLMLELIQKYKLKELLLVPPLLIRLVRDSIVDEYDTSSILRFSSGAAPLSQEVIDLMAKKFPQTAVGKPYGQTGLKQGYGMTESCSCITAFPLHRVEGYKLGNAVGEIVANTEVKVIKEDGTEGDVGESGEILARGPQITMGYLGNDKATRETYDADGFLHTGDQGMIDEDGIIHILDRIKEMIKVKGIQVAPAELEDLLLGHPAVEDCAVLGLPDDYSGEIPKAFVVVKSGFDKSHGVGKDLIAYVKEKKTKYKWIKEVEIVDEIPKSPSGKILRRLLRDRAKHAERGIIVRDAVGEKAML</sequence>
<dbReference type="InterPro" id="IPR042099">
    <property type="entry name" value="ANL_N_sf"/>
</dbReference>
<dbReference type="SUPFAM" id="SSF56801">
    <property type="entry name" value="Acetyl-CoA synthetase-like"/>
    <property type="match status" value="1"/>
</dbReference>
<reference evidence="3 4" key="1">
    <citation type="submission" date="2019-04" db="EMBL/GenBank/DDBJ databases">
        <title>High contiguity whole genome sequence and gene annotation resource for two Venturia nashicola isolates.</title>
        <authorList>
            <person name="Prokchorchik M."/>
            <person name="Won K."/>
            <person name="Lee Y."/>
            <person name="Choi E.D."/>
            <person name="Segonzac C."/>
            <person name="Sohn K.H."/>
        </authorList>
    </citation>
    <scope>NUCLEOTIDE SEQUENCE [LARGE SCALE GENOMIC DNA]</scope>
    <source>
        <strain evidence="3 4">PRI2</strain>
    </source>
</reference>
<dbReference type="CDD" id="cd05911">
    <property type="entry name" value="Firefly_Luc_like"/>
    <property type="match status" value="1"/>
</dbReference>
<feature type="domain" description="AMP-binding enzyme C-terminal" evidence="2">
    <location>
        <begin position="465"/>
        <end position="543"/>
    </location>
</feature>
<dbReference type="Gene3D" id="3.40.50.12780">
    <property type="entry name" value="N-terminal domain of ligase-like"/>
    <property type="match status" value="1"/>
</dbReference>
<dbReference type="InterPro" id="IPR000873">
    <property type="entry name" value="AMP-dep_synth/lig_dom"/>
</dbReference>
<evidence type="ECO:0000313" key="3">
    <source>
        <dbReference type="EMBL" id="TID22087.1"/>
    </source>
</evidence>
<feature type="domain" description="AMP-dependent synthetase/ligase" evidence="1">
    <location>
        <begin position="47"/>
        <end position="414"/>
    </location>
</feature>
<dbReference type="PANTHER" id="PTHR24096:SF422">
    <property type="entry name" value="BCDNA.GH02901"/>
    <property type="match status" value="1"/>
</dbReference>
<dbReference type="Gene3D" id="3.30.300.30">
    <property type="match status" value="1"/>
</dbReference>
<dbReference type="Pfam" id="PF00501">
    <property type="entry name" value="AMP-binding"/>
    <property type="match status" value="1"/>
</dbReference>
<keyword evidence="4" id="KW-1185">Reference proteome</keyword>
<protein>
    <submittedName>
        <fullName evidence="3">4-coumarate-CoA ligase 2</fullName>
    </submittedName>
</protein>
<dbReference type="PANTHER" id="PTHR24096">
    <property type="entry name" value="LONG-CHAIN-FATTY-ACID--COA LIGASE"/>
    <property type="match status" value="1"/>
</dbReference>
<dbReference type="GO" id="GO:0016405">
    <property type="term" value="F:CoA-ligase activity"/>
    <property type="evidence" value="ECO:0007669"/>
    <property type="project" value="TreeGrafter"/>
</dbReference>
<dbReference type="OrthoDB" id="6509636at2759"/>